<reference evidence="1 2" key="1">
    <citation type="journal article" date="2012" name="Genome Biol.">
        <title>Genome and low-iron response of an oceanic diatom adapted to chronic iron limitation.</title>
        <authorList>
            <person name="Lommer M."/>
            <person name="Specht M."/>
            <person name="Roy A.S."/>
            <person name="Kraemer L."/>
            <person name="Andreson R."/>
            <person name="Gutowska M.A."/>
            <person name="Wolf J."/>
            <person name="Bergner S.V."/>
            <person name="Schilhabel M.B."/>
            <person name="Klostermeier U.C."/>
            <person name="Beiko R.G."/>
            <person name="Rosenstiel P."/>
            <person name="Hippler M."/>
            <person name="Laroche J."/>
        </authorList>
    </citation>
    <scope>NUCLEOTIDE SEQUENCE [LARGE SCALE GENOMIC DNA]</scope>
    <source>
        <strain evidence="1 2">CCMP1005</strain>
    </source>
</reference>
<protein>
    <recommendedName>
        <fullName evidence="3">Leucine-rich repeat domain-containing protein</fullName>
    </recommendedName>
</protein>
<evidence type="ECO:0000313" key="2">
    <source>
        <dbReference type="Proteomes" id="UP000266841"/>
    </source>
</evidence>
<dbReference type="SUPFAM" id="SSF52058">
    <property type="entry name" value="L domain-like"/>
    <property type="match status" value="1"/>
</dbReference>
<organism evidence="1 2">
    <name type="scientific">Thalassiosira oceanica</name>
    <name type="common">Marine diatom</name>
    <dbReference type="NCBI Taxonomy" id="159749"/>
    <lineage>
        <taxon>Eukaryota</taxon>
        <taxon>Sar</taxon>
        <taxon>Stramenopiles</taxon>
        <taxon>Ochrophyta</taxon>
        <taxon>Bacillariophyta</taxon>
        <taxon>Coscinodiscophyceae</taxon>
        <taxon>Thalassiosirophycidae</taxon>
        <taxon>Thalassiosirales</taxon>
        <taxon>Thalassiosiraceae</taxon>
        <taxon>Thalassiosira</taxon>
    </lineage>
</organism>
<dbReference type="Proteomes" id="UP000266841">
    <property type="component" value="Unassembled WGS sequence"/>
</dbReference>
<proteinExistence type="predicted"/>
<comment type="caution">
    <text evidence="1">The sequence shown here is derived from an EMBL/GenBank/DDBJ whole genome shotgun (WGS) entry which is preliminary data.</text>
</comment>
<gene>
    <name evidence="1" type="ORF">THAOC_21045</name>
</gene>
<dbReference type="InterPro" id="IPR026906">
    <property type="entry name" value="LRR_5"/>
</dbReference>
<dbReference type="Gene3D" id="3.80.10.10">
    <property type="entry name" value="Ribonuclease Inhibitor"/>
    <property type="match status" value="2"/>
</dbReference>
<keyword evidence="2" id="KW-1185">Reference proteome</keyword>
<dbReference type="InterPro" id="IPR032675">
    <property type="entry name" value="LRR_dom_sf"/>
</dbReference>
<evidence type="ECO:0000313" key="1">
    <source>
        <dbReference type="EMBL" id="EJK58800.1"/>
    </source>
</evidence>
<dbReference type="Pfam" id="PF13306">
    <property type="entry name" value="LRR_5"/>
    <property type="match status" value="1"/>
</dbReference>
<dbReference type="InterPro" id="IPR053139">
    <property type="entry name" value="Surface_bspA-like"/>
</dbReference>
<dbReference type="AlphaFoldDB" id="K0S0G7"/>
<dbReference type="PANTHER" id="PTHR45661">
    <property type="entry name" value="SURFACE ANTIGEN"/>
    <property type="match status" value="1"/>
</dbReference>
<accession>K0S0G7</accession>
<evidence type="ECO:0008006" key="3">
    <source>
        <dbReference type="Google" id="ProtNLM"/>
    </source>
</evidence>
<dbReference type="PANTHER" id="PTHR45661:SF3">
    <property type="entry name" value="IG-LIKE DOMAIN-CONTAINING PROTEIN"/>
    <property type="match status" value="1"/>
</dbReference>
<dbReference type="OrthoDB" id="6022531at2759"/>
<sequence>MDDSASGSKRKRDLRQDATEPEVFLYEGGEIAWEQRIEITRVRIGPQVEEIPCGTFRSYTNLTEVQFDEGALQVIGESAFAGCTALRGITIPPSVTKLGKRAFEHCGNLVEVHLNDGLRTIGESAFNYCEQLRSVTLPSTVTDLGADSFWECHNLVNVQLNEGLQCIDVRAFHACTALRCVTIPSTVTQLGGWTFYRCTNLSKVQFGEGLQIIGAGAFANCTSLQIVTFPSTVTKLGGWAFQNCSNLSEVLLLGGQRFLNEEFLARRLSDEEGILRQEVVGILTDDGSAFRGCPLTRVKISISWAVSERIARLPFERRLSVEERIRNLLRLELVPDGNVVAHFPLVRRYAAAEAEDDSDSEAEEMAVDIQDTNNATARSVYQLLKLIAFHELKESSILIELAMWKSRVDGDRSHADCRVAIPGPAKSLIMEYCGFAGFLRPALDGA</sequence>
<name>K0S0G7_THAOC</name>
<dbReference type="EMBL" id="AGNL01024204">
    <property type="protein sequence ID" value="EJK58800.1"/>
    <property type="molecule type" value="Genomic_DNA"/>
</dbReference>